<dbReference type="EMBL" id="AGUD01000144">
    <property type="protein sequence ID" value="EHN11156.1"/>
    <property type="molecule type" value="Genomic_DNA"/>
</dbReference>
<dbReference type="Pfam" id="PF00004">
    <property type="entry name" value="AAA"/>
    <property type="match status" value="1"/>
</dbReference>
<dbReference type="InterPro" id="IPR027417">
    <property type="entry name" value="P-loop_NTPase"/>
</dbReference>
<feature type="region of interest" description="Disordered" evidence="1">
    <location>
        <begin position="1"/>
        <end position="186"/>
    </location>
</feature>
<feature type="compositionally biased region" description="Basic and acidic residues" evidence="1">
    <location>
        <begin position="55"/>
        <end position="105"/>
    </location>
</feature>
<dbReference type="GO" id="GO:0005524">
    <property type="term" value="F:ATP binding"/>
    <property type="evidence" value="ECO:0007669"/>
    <property type="project" value="InterPro"/>
</dbReference>
<evidence type="ECO:0000259" key="2">
    <source>
        <dbReference type="SMART" id="SM00382"/>
    </source>
</evidence>
<dbReference type="CDD" id="cd00009">
    <property type="entry name" value="AAA"/>
    <property type="match status" value="1"/>
</dbReference>
<accession>H0E595</accession>
<dbReference type="SUPFAM" id="SSF52540">
    <property type="entry name" value="P-loop containing nucleoside triphosphate hydrolases"/>
    <property type="match status" value="1"/>
</dbReference>
<feature type="domain" description="AAA+ ATPase" evidence="2">
    <location>
        <begin position="217"/>
        <end position="385"/>
    </location>
</feature>
<protein>
    <submittedName>
        <fullName evidence="3">MoxR-like ATPase</fullName>
    </submittedName>
</protein>
<dbReference type="PANTHER" id="PTHR42759:SF1">
    <property type="entry name" value="MAGNESIUM-CHELATASE SUBUNIT CHLD"/>
    <property type="match status" value="1"/>
</dbReference>
<dbReference type="Proteomes" id="UP000005143">
    <property type="component" value="Unassembled WGS sequence"/>
</dbReference>
<proteinExistence type="predicted"/>
<comment type="caution">
    <text evidence="3">The sequence shown here is derived from an EMBL/GenBank/DDBJ whole genome shotgun (WGS) entry which is preliminary data.</text>
</comment>
<dbReference type="PATRIC" id="fig|1097667.3.peg.1968"/>
<keyword evidence="4" id="KW-1185">Reference proteome</keyword>
<dbReference type="SMART" id="SM00382">
    <property type="entry name" value="AAA"/>
    <property type="match status" value="1"/>
</dbReference>
<feature type="compositionally biased region" description="Basic and acidic residues" evidence="1">
    <location>
        <begin position="9"/>
        <end position="18"/>
    </location>
</feature>
<sequence>MIAVVRGQQRPDHQRPEQRVGVAERGVRQPPRRQRHRARGHQRARPAGRASGQARRADHRQQRPRPRDDQPGEGRPVAEDRRRPGDQQRERLERRSGVGVEREAPDLAPPDDPGRGVEGQRAAERQRRDRDQHGAEDPRGAAQSPGAGLEHRAIVPQRPGGGPAPNREDRGDRARAYDCSPVSDTPATVEDLDAGLRSVGYLPGARTSLVSHLAIHLDKPVLVEGPAGVGKTELAKALASVLDRDLIRLQCYEGLDEAKALYEWNYRKQLLRIQAETGSSGGDGEGWSQVQDDVFGEEFLLTRPLLQAIASERPVVLLIDEIDKTDQEFEAMLLELLSDFQITIPELGRIEATTQPVVLLTSNNTRELTEALKRRCLYLWLDYPELEHELEIVRQHVPDLPGTISRRLVEVVSEIRNLELKKPPSIAESIDWARTLLLLGATDLDQQLFRDTLSVIVKHRTDIDLVSERVGLRLPARAAE</sequence>
<dbReference type="InterPro" id="IPR003593">
    <property type="entry name" value="AAA+_ATPase"/>
</dbReference>
<dbReference type="AlphaFoldDB" id="H0E595"/>
<dbReference type="Gene3D" id="3.40.50.300">
    <property type="entry name" value="P-loop containing nucleotide triphosphate hydrolases"/>
    <property type="match status" value="1"/>
</dbReference>
<gene>
    <name evidence="3" type="ORF">PAI11_19850</name>
</gene>
<reference evidence="3 4" key="1">
    <citation type="journal article" date="2013" name="Biodegradation">
        <title>Quantitative proteomic analysis of ibuprofen-degrading Patulibacter sp. strain I11.</title>
        <authorList>
            <person name="Almeida B."/>
            <person name="Kjeldal H."/>
            <person name="Lolas I."/>
            <person name="Knudsen A.D."/>
            <person name="Carvalho G."/>
            <person name="Nielsen K.L."/>
            <person name="Barreto Crespo M.T."/>
            <person name="Stensballe A."/>
            <person name="Nielsen J.L."/>
        </authorList>
    </citation>
    <scope>NUCLEOTIDE SEQUENCE [LARGE SCALE GENOMIC DNA]</scope>
    <source>
        <strain evidence="3 4">I11</strain>
    </source>
</reference>
<evidence type="ECO:0000256" key="1">
    <source>
        <dbReference type="SAM" id="MobiDB-lite"/>
    </source>
</evidence>
<feature type="compositionally biased region" description="Basic residues" evidence="1">
    <location>
        <begin position="30"/>
        <end position="46"/>
    </location>
</feature>
<feature type="compositionally biased region" description="Basic and acidic residues" evidence="1">
    <location>
        <begin position="121"/>
        <end position="139"/>
    </location>
</feature>
<evidence type="ECO:0000313" key="3">
    <source>
        <dbReference type="EMBL" id="EHN11156.1"/>
    </source>
</evidence>
<feature type="compositionally biased region" description="Basic and acidic residues" evidence="1">
    <location>
        <begin position="166"/>
        <end position="176"/>
    </location>
</feature>
<organism evidence="3 4">
    <name type="scientific">Patulibacter medicamentivorans</name>
    <dbReference type="NCBI Taxonomy" id="1097667"/>
    <lineage>
        <taxon>Bacteria</taxon>
        <taxon>Bacillati</taxon>
        <taxon>Actinomycetota</taxon>
        <taxon>Thermoleophilia</taxon>
        <taxon>Solirubrobacterales</taxon>
        <taxon>Patulibacteraceae</taxon>
        <taxon>Patulibacter</taxon>
    </lineage>
</organism>
<name>H0E595_9ACTN</name>
<dbReference type="GO" id="GO:0016887">
    <property type="term" value="F:ATP hydrolysis activity"/>
    <property type="evidence" value="ECO:0007669"/>
    <property type="project" value="InterPro"/>
</dbReference>
<dbReference type="InterPro" id="IPR050764">
    <property type="entry name" value="CbbQ/NirQ/NorQ/GpvN"/>
</dbReference>
<dbReference type="InterPro" id="IPR003959">
    <property type="entry name" value="ATPase_AAA_core"/>
</dbReference>
<dbReference type="PANTHER" id="PTHR42759">
    <property type="entry name" value="MOXR FAMILY PROTEIN"/>
    <property type="match status" value="1"/>
</dbReference>
<evidence type="ECO:0000313" key="4">
    <source>
        <dbReference type="Proteomes" id="UP000005143"/>
    </source>
</evidence>